<proteinExistence type="predicted"/>
<name>A0ABR5JZK6_9BACI</name>
<keyword evidence="1" id="KW-0732">Signal</keyword>
<evidence type="ECO:0000256" key="1">
    <source>
        <dbReference type="SAM" id="SignalP"/>
    </source>
</evidence>
<comment type="caution">
    <text evidence="2">The sequence shown here is derived from an EMBL/GenBank/DDBJ whole genome shotgun (WGS) entry which is preliminary data.</text>
</comment>
<feature type="signal peptide" evidence="1">
    <location>
        <begin position="1"/>
        <end position="23"/>
    </location>
</feature>
<keyword evidence="3" id="KW-1185">Reference proteome</keyword>
<dbReference type="EMBL" id="LGRV01000003">
    <property type="protein sequence ID" value="KOS68083.1"/>
    <property type="molecule type" value="Genomic_DNA"/>
</dbReference>
<evidence type="ECO:0000313" key="2">
    <source>
        <dbReference type="EMBL" id="KOS68083.1"/>
    </source>
</evidence>
<organism evidence="2 3">
    <name type="scientific">Lysinibacillus contaminans</name>
    <dbReference type="NCBI Taxonomy" id="1293441"/>
    <lineage>
        <taxon>Bacteria</taxon>
        <taxon>Bacillati</taxon>
        <taxon>Bacillota</taxon>
        <taxon>Bacilli</taxon>
        <taxon>Bacillales</taxon>
        <taxon>Bacillaceae</taxon>
        <taxon>Lysinibacillus</taxon>
    </lineage>
</organism>
<feature type="chain" id="PRO_5046933537" evidence="1">
    <location>
        <begin position="24"/>
        <end position="958"/>
    </location>
</feature>
<reference evidence="3" key="1">
    <citation type="submission" date="2015-07" db="EMBL/GenBank/DDBJ databases">
        <title>Fjat-14205 dsm 2895.</title>
        <authorList>
            <person name="Liu B."/>
            <person name="Wang J."/>
            <person name="Zhu Y."/>
            <person name="Liu G."/>
            <person name="Chen Q."/>
            <person name="Chen Z."/>
            <person name="Lan J."/>
            <person name="Che J."/>
            <person name="Ge C."/>
            <person name="Shi H."/>
            <person name="Pan Z."/>
            <person name="Liu X."/>
        </authorList>
    </citation>
    <scope>NUCLEOTIDE SEQUENCE [LARGE SCALE GENOMIC DNA]</scope>
    <source>
        <strain evidence="3">DSM 25560</strain>
    </source>
</reference>
<protein>
    <submittedName>
        <fullName evidence="2">Rhoptry protein</fullName>
    </submittedName>
</protein>
<gene>
    <name evidence="2" type="ORF">AEA09_05615</name>
</gene>
<dbReference type="Proteomes" id="UP000050668">
    <property type="component" value="Unassembled WGS sequence"/>
</dbReference>
<sequence length="958" mass="105029">MNKKLLFAVAAIPVIFVAPTVTGAENLSGITITGTASVNGTLTASISNLPVGTTIKGYQWYYIEEKSGDGGSTTRKPISGATQATFKLPAEAAGKTITVEATDTNSNKYEGDSRVVKELALAITAPTFEGHSASSFVAPGETVKITGADVTDKAGAELESSQITYSYQWFYKVGEQFTIISGATDRTYKVPADALDKKMINIIVKATAKVGTSVVVSDFSHMLTVSNEASNTMIEDIGKLRVSDSKYNFTDLAVFTAEVKALESKYQALADAAKANVTNYVVLKRALADVEAINALNEKVNKVDVSDKDLPKHLKDIEEAYDKLDLLQRSLDVGDILYNNIRAMMKEPTDIVDIAQVRILSQAIVDLLNYDNNVIKYVPTSVESLQAAVEKIEADIAKLSKSYQTTVQNQAILNEAKQDIKKIAQFIKLFEKLSGNIAPDKQVTTAKSIRTAYEKLTYKQLQLVPDTYVTKLLEAENAEETQIATINTEIDSYIGDDIYPINPTAETWQAHVSNVNRIIASYKNLTTNSEAKVIGYAAIVTLQKDLKTAEKIIKQIEEYNALTAINGVKESKLESSYNSALKAYNKLTSLQQSLVYNEDKLLNNPPNMTVDNNGKEPADKAAAEVLKADIAKFADLTKYSFTQLETAVNTATTTYKNLSSAARKYVTNYYLLTAASKDVKAVVSFHKKVQAAREETDVAKQAKKIESVEKAYAKLPANQQHLAKEQYQLLLDKRPADGNASDIVTLNTDIGKMVSNGLYTVTIEGIQQLSAQYKKLSTSDKKLITNASILKTAEADVKKVESFMKQYDKSFEKSPATVVKAFAKLTAKQMNLVSENVRQKIIEAEKGQQGANETAFGLVESINTLLQNGVYKANLQADVTIIRTAYDKLSASEKSVVKNYSKLTQAEADLKKVAEVHTLYEAITAENSDTARKAWETAFAKLSKKLELLYTDMYKGDK</sequence>
<evidence type="ECO:0000313" key="3">
    <source>
        <dbReference type="Proteomes" id="UP000050668"/>
    </source>
</evidence>
<dbReference type="RefSeq" id="WP_053582895.1">
    <property type="nucleotide sequence ID" value="NZ_LGRV01000003.1"/>
</dbReference>
<accession>A0ABR5JZK6</accession>
<dbReference type="Gene3D" id="2.60.40.2700">
    <property type="match status" value="2"/>
</dbReference>